<feature type="region of interest" description="Disordered" evidence="1">
    <location>
        <begin position="254"/>
        <end position="284"/>
    </location>
</feature>
<gene>
    <name evidence="2" type="ORF">DFH07DRAFT_782175</name>
</gene>
<dbReference type="Gene3D" id="1.10.510.10">
    <property type="entry name" value="Transferase(Phosphotransferase) domain 1"/>
    <property type="match status" value="1"/>
</dbReference>
<keyword evidence="3" id="KW-1185">Reference proteome</keyword>
<protein>
    <recommendedName>
        <fullName evidence="4">Protein kinase domain-containing protein</fullName>
    </recommendedName>
</protein>
<accession>A0AAD7MSA6</accession>
<comment type="caution">
    <text evidence="2">The sequence shown here is derived from an EMBL/GenBank/DDBJ whole genome shotgun (WGS) entry which is preliminary data.</text>
</comment>
<organism evidence="2 3">
    <name type="scientific">Mycena maculata</name>
    <dbReference type="NCBI Taxonomy" id="230809"/>
    <lineage>
        <taxon>Eukaryota</taxon>
        <taxon>Fungi</taxon>
        <taxon>Dikarya</taxon>
        <taxon>Basidiomycota</taxon>
        <taxon>Agaricomycotina</taxon>
        <taxon>Agaricomycetes</taxon>
        <taxon>Agaricomycetidae</taxon>
        <taxon>Agaricales</taxon>
        <taxon>Marasmiineae</taxon>
        <taxon>Mycenaceae</taxon>
        <taxon>Mycena</taxon>
    </lineage>
</organism>
<evidence type="ECO:0000313" key="3">
    <source>
        <dbReference type="Proteomes" id="UP001215280"/>
    </source>
</evidence>
<dbReference type="Proteomes" id="UP001215280">
    <property type="component" value="Unassembled WGS sequence"/>
</dbReference>
<evidence type="ECO:0000256" key="1">
    <source>
        <dbReference type="SAM" id="MobiDB-lite"/>
    </source>
</evidence>
<name>A0AAD7MSA6_9AGAR</name>
<dbReference type="EMBL" id="JARJLG010000204">
    <property type="protein sequence ID" value="KAJ7728591.1"/>
    <property type="molecule type" value="Genomic_DNA"/>
</dbReference>
<evidence type="ECO:0008006" key="4">
    <source>
        <dbReference type="Google" id="ProtNLM"/>
    </source>
</evidence>
<dbReference type="InterPro" id="IPR011009">
    <property type="entry name" value="Kinase-like_dom_sf"/>
</dbReference>
<dbReference type="SUPFAM" id="SSF56112">
    <property type="entry name" value="Protein kinase-like (PK-like)"/>
    <property type="match status" value="1"/>
</dbReference>
<sequence>MYEEIGELVATKLQTLDYLQQHPIAHRNLHSDNLLLNSQAVLNLNFSNIVLVNPETPLSTDPVAIIYWQAPLPEYLMEVCPPEYEFLPQTESPPLPPFDKDQDTTSTVSQWPSDRDIVGLDPLNRLEIGELGGPSHRTPGSLPVYEDGAQRRGGKLLERKKWVDRICTAPSFDSGQRVKQRKPQHRLRATLEFAASRQGAVELAVPRAAAIPGRGRSGSWRAQREGRSSGWVLAGARGTWCAVWNCKMSGIATGAEGRGRTQQRRGSTSARGGGGDGVGVGTEFRYSGLSTTDMTGGALRRR</sequence>
<feature type="compositionally biased region" description="Gly residues" evidence="1">
    <location>
        <begin position="271"/>
        <end position="280"/>
    </location>
</feature>
<reference evidence="2" key="1">
    <citation type="submission" date="2023-03" db="EMBL/GenBank/DDBJ databases">
        <title>Massive genome expansion in bonnet fungi (Mycena s.s.) driven by repeated elements and novel gene families across ecological guilds.</title>
        <authorList>
            <consortium name="Lawrence Berkeley National Laboratory"/>
            <person name="Harder C.B."/>
            <person name="Miyauchi S."/>
            <person name="Viragh M."/>
            <person name="Kuo A."/>
            <person name="Thoen E."/>
            <person name="Andreopoulos B."/>
            <person name="Lu D."/>
            <person name="Skrede I."/>
            <person name="Drula E."/>
            <person name="Henrissat B."/>
            <person name="Morin E."/>
            <person name="Kohler A."/>
            <person name="Barry K."/>
            <person name="LaButti K."/>
            <person name="Morin E."/>
            <person name="Salamov A."/>
            <person name="Lipzen A."/>
            <person name="Mereny Z."/>
            <person name="Hegedus B."/>
            <person name="Baldrian P."/>
            <person name="Stursova M."/>
            <person name="Weitz H."/>
            <person name="Taylor A."/>
            <person name="Grigoriev I.V."/>
            <person name="Nagy L.G."/>
            <person name="Martin F."/>
            <person name="Kauserud H."/>
        </authorList>
    </citation>
    <scope>NUCLEOTIDE SEQUENCE</scope>
    <source>
        <strain evidence="2">CBHHK188m</strain>
    </source>
</reference>
<dbReference type="AlphaFoldDB" id="A0AAD7MSA6"/>
<proteinExistence type="predicted"/>
<evidence type="ECO:0000313" key="2">
    <source>
        <dbReference type="EMBL" id="KAJ7728591.1"/>
    </source>
</evidence>